<reference evidence="5 6" key="1">
    <citation type="submission" date="2018-07" db="EMBL/GenBank/DDBJ databases">
        <title>Bacillus sp. YLB-04 draft genome sequence.</title>
        <authorList>
            <person name="Yu L."/>
            <person name="Tang X."/>
        </authorList>
    </citation>
    <scope>NUCLEOTIDE SEQUENCE [LARGE SCALE GENOMIC DNA]</scope>
    <source>
        <strain evidence="5 6">YLB-04</strain>
    </source>
</reference>
<sequence>MAEPRKPTKERILELLKKEASVTVASLTNHLNITHMAIRKHLNALETDGLVASREARQPMGRPLQIYSLTTKGEALFPKNYEGITLEFLQDIQDLYGEGAVNELFQKREKRLTEEYSRKMAEKPNQDKIEEIVSLQNEKGYMAAATKIDNYTYELVEYNCPILAIANHYKTACKCETQMLKNVLKTEDISRVSCKADEDDHCRFRIAFNANK</sequence>
<evidence type="ECO:0000259" key="4">
    <source>
        <dbReference type="SMART" id="SM00420"/>
    </source>
</evidence>
<dbReference type="EMBL" id="QNQT01000001">
    <property type="protein sequence ID" value="RDU38275.1"/>
    <property type="molecule type" value="Genomic_DNA"/>
</dbReference>
<accession>A0A3D8GV11</accession>
<dbReference type="InterPro" id="IPR011991">
    <property type="entry name" value="ArsR-like_HTH"/>
</dbReference>
<dbReference type="Pfam" id="PF08220">
    <property type="entry name" value="HTH_DeoR"/>
    <property type="match status" value="1"/>
</dbReference>
<dbReference type="InterPro" id="IPR036388">
    <property type="entry name" value="WH-like_DNA-bd_sf"/>
</dbReference>
<dbReference type="Gene3D" id="1.10.10.10">
    <property type="entry name" value="Winged helix-like DNA-binding domain superfamily/Winged helix DNA-binding domain"/>
    <property type="match status" value="1"/>
</dbReference>
<dbReference type="OrthoDB" id="155998at2"/>
<protein>
    <submittedName>
        <fullName evidence="5">Transcriptional regulator</fullName>
    </submittedName>
</protein>
<evidence type="ECO:0000313" key="6">
    <source>
        <dbReference type="Proteomes" id="UP000257144"/>
    </source>
</evidence>
<dbReference type="AlphaFoldDB" id="A0A3D8GV11"/>
<dbReference type="SUPFAM" id="SSF46785">
    <property type="entry name" value="Winged helix' DNA-binding domain"/>
    <property type="match status" value="1"/>
</dbReference>
<dbReference type="CDD" id="cd00090">
    <property type="entry name" value="HTH_ARSR"/>
    <property type="match status" value="1"/>
</dbReference>
<dbReference type="Proteomes" id="UP000257144">
    <property type="component" value="Unassembled WGS sequence"/>
</dbReference>
<gene>
    <name evidence="5" type="ORF">DRW41_01515</name>
</gene>
<keyword evidence="1" id="KW-0805">Transcription regulation</keyword>
<dbReference type="SMART" id="SM00420">
    <property type="entry name" value="HTH_DEOR"/>
    <property type="match status" value="1"/>
</dbReference>
<name>A0A3D8GV11_9BACI</name>
<keyword evidence="6" id="KW-1185">Reference proteome</keyword>
<evidence type="ECO:0000256" key="3">
    <source>
        <dbReference type="ARBA" id="ARBA00023163"/>
    </source>
</evidence>
<keyword evidence="3" id="KW-0804">Transcription</keyword>
<evidence type="ECO:0000256" key="1">
    <source>
        <dbReference type="ARBA" id="ARBA00023015"/>
    </source>
</evidence>
<dbReference type="PANTHER" id="PTHR38600:SF2">
    <property type="entry name" value="SLL0088 PROTEIN"/>
    <property type="match status" value="1"/>
</dbReference>
<dbReference type="GO" id="GO:0003677">
    <property type="term" value="F:DNA binding"/>
    <property type="evidence" value="ECO:0007669"/>
    <property type="project" value="UniProtKB-KW"/>
</dbReference>
<feature type="domain" description="HTH deoR-type" evidence="4">
    <location>
        <begin position="9"/>
        <end position="53"/>
    </location>
</feature>
<dbReference type="InterPro" id="IPR001034">
    <property type="entry name" value="DeoR_HTH"/>
</dbReference>
<dbReference type="GO" id="GO:0003700">
    <property type="term" value="F:DNA-binding transcription factor activity"/>
    <property type="evidence" value="ECO:0007669"/>
    <property type="project" value="InterPro"/>
</dbReference>
<keyword evidence="2" id="KW-0238">DNA-binding</keyword>
<dbReference type="InterPro" id="IPR036390">
    <property type="entry name" value="WH_DNA-bd_sf"/>
</dbReference>
<proteinExistence type="predicted"/>
<dbReference type="RefSeq" id="WP_115450199.1">
    <property type="nucleotide sequence ID" value="NZ_QNQT01000001.1"/>
</dbReference>
<evidence type="ECO:0000256" key="2">
    <source>
        <dbReference type="ARBA" id="ARBA00023125"/>
    </source>
</evidence>
<evidence type="ECO:0000313" key="5">
    <source>
        <dbReference type="EMBL" id="RDU38275.1"/>
    </source>
</evidence>
<organism evidence="5 6">
    <name type="scientific">Neobacillus piezotolerans</name>
    <dbReference type="NCBI Taxonomy" id="2259171"/>
    <lineage>
        <taxon>Bacteria</taxon>
        <taxon>Bacillati</taxon>
        <taxon>Bacillota</taxon>
        <taxon>Bacilli</taxon>
        <taxon>Bacillales</taxon>
        <taxon>Bacillaceae</taxon>
        <taxon>Neobacillus</taxon>
    </lineage>
</organism>
<comment type="caution">
    <text evidence="5">The sequence shown here is derived from an EMBL/GenBank/DDBJ whole genome shotgun (WGS) entry which is preliminary data.</text>
</comment>
<dbReference type="PANTHER" id="PTHR38600">
    <property type="entry name" value="TRANSCRIPTIONAL REGULATORY PROTEIN"/>
    <property type="match status" value="1"/>
</dbReference>